<dbReference type="KEGG" id="tet:TTHERM_00334320"/>
<keyword evidence="1" id="KW-0812">Transmembrane</keyword>
<dbReference type="PANTHER" id="PTHR12879">
    <property type="entry name" value="SPHINGOLIPID DELTA 4 DESATURASE/C-4 HYDROXYLASE PROTEIN DES2"/>
    <property type="match status" value="1"/>
</dbReference>
<dbReference type="InParanoid" id="I7MJW3"/>
<evidence type="ECO:0000256" key="1">
    <source>
        <dbReference type="SAM" id="Phobius"/>
    </source>
</evidence>
<dbReference type="eggNOG" id="KOG2987">
    <property type="taxonomic scope" value="Eukaryota"/>
</dbReference>
<dbReference type="GO" id="GO:0046513">
    <property type="term" value="P:ceramide biosynthetic process"/>
    <property type="evidence" value="ECO:0007669"/>
    <property type="project" value="TreeGrafter"/>
</dbReference>
<reference evidence="4" key="1">
    <citation type="journal article" date="2006" name="PLoS Biol.">
        <title>Macronuclear genome sequence of the ciliate Tetrahymena thermophila, a model eukaryote.</title>
        <authorList>
            <person name="Eisen J.A."/>
            <person name="Coyne R.S."/>
            <person name="Wu M."/>
            <person name="Wu D."/>
            <person name="Thiagarajan M."/>
            <person name="Wortman J.R."/>
            <person name="Badger J.H."/>
            <person name="Ren Q."/>
            <person name="Amedeo P."/>
            <person name="Jones K.M."/>
            <person name="Tallon L.J."/>
            <person name="Delcher A.L."/>
            <person name="Salzberg S.L."/>
            <person name="Silva J.C."/>
            <person name="Haas B.J."/>
            <person name="Majoros W.H."/>
            <person name="Farzad M."/>
            <person name="Carlton J.M."/>
            <person name="Smith R.K. Jr."/>
            <person name="Garg J."/>
            <person name="Pearlman R.E."/>
            <person name="Karrer K.M."/>
            <person name="Sun L."/>
            <person name="Manning G."/>
            <person name="Elde N.C."/>
            <person name="Turkewitz A.P."/>
            <person name="Asai D.J."/>
            <person name="Wilkes D.E."/>
            <person name="Wang Y."/>
            <person name="Cai H."/>
            <person name="Collins K."/>
            <person name="Stewart B.A."/>
            <person name="Lee S.R."/>
            <person name="Wilamowska K."/>
            <person name="Weinberg Z."/>
            <person name="Ruzzo W.L."/>
            <person name="Wloga D."/>
            <person name="Gaertig J."/>
            <person name="Frankel J."/>
            <person name="Tsao C.-C."/>
            <person name="Gorovsky M.A."/>
            <person name="Keeling P.J."/>
            <person name="Waller R.F."/>
            <person name="Patron N.J."/>
            <person name="Cherry J.M."/>
            <person name="Stover N.A."/>
            <person name="Krieger C.J."/>
            <person name="del Toro C."/>
            <person name="Ryder H.F."/>
            <person name="Williamson S.C."/>
            <person name="Barbeau R.A."/>
            <person name="Hamilton E.P."/>
            <person name="Orias E."/>
        </authorList>
    </citation>
    <scope>NUCLEOTIDE SEQUENCE [LARGE SCALE GENOMIC DNA]</scope>
    <source>
        <strain evidence="4">SB210</strain>
    </source>
</reference>
<dbReference type="Pfam" id="PF00487">
    <property type="entry name" value="FA_desaturase"/>
    <property type="match status" value="1"/>
</dbReference>
<feature type="transmembrane region" description="Helical" evidence="1">
    <location>
        <begin position="204"/>
        <end position="222"/>
    </location>
</feature>
<evidence type="ECO:0000313" key="4">
    <source>
        <dbReference type="Proteomes" id="UP000009168"/>
    </source>
</evidence>
<dbReference type="EMBL" id="GG662666">
    <property type="protein sequence ID" value="EAR97255.1"/>
    <property type="molecule type" value="Genomic_DNA"/>
</dbReference>
<feature type="transmembrane region" description="Helical" evidence="1">
    <location>
        <begin position="88"/>
        <end position="107"/>
    </location>
</feature>
<dbReference type="SMART" id="SM01269">
    <property type="entry name" value="Lipid_DES"/>
    <property type="match status" value="1"/>
</dbReference>
<feature type="transmembrane region" description="Helical" evidence="1">
    <location>
        <begin position="242"/>
        <end position="262"/>
    </location>
</feature>
<gene>
    <name evidence="3" type="ORF">TTHERM_00334320</name>
</gene>
<dbReference type="InterPro" id="IPR013866">
    <property type="entry name" value="Sphingolipid_d4-desaturase_N"/>
</dbReference>
<dbReference type="Proteomes" id="UP000009168">
    <property type="component" value="Unassembled WGS sequence"/>
</dbReference>
<dbReference type="STRING" id="312017.I7MJW3"/>
<sequence>MTVAEQEKQTKQEKQYVADKSTPVLWECVEKNPTQKHQKDLNVYEDYHFEKSKEYFHIMPHEEPHTLRRRAILEKYPQIKNLFVKDPISAYITVAIVVFQLISAYYIQHASWPVYLTYMYVVGATLNHTMQALVHDLTHLTAFDSVILNRIFAFLSNVPTCIPSAMTFQHYHREHHLAMGDPKRDTDLPTDWEIRTFNRPWKKIIFISLHPLFYAVRPFYIAPKGLGPLEIFNLVLIMSTNFSVYYFMGPFALLYLALSGFISMGLHPMAMHTIAEHYEFVKGQESYDYIGIANFFNLNLGYHIEHHDFPQVPWRLLPKVRAMAPEFYENIPVHTSYLRVGLAYLFDDDLGPFARIDTSETKLKKKD</sequence>
<dbReference type="RefSeq" id="XP_001017500.1">
    <property type="nucleotide sequence ID" value="XM_001017500.3"/>
</dbReference>
<dbReference type="GO" id="GO:0016020">
    <property type="term" value="C:membrane"/>
    <property type="evidence" value="ECO:0007669"/>
    <property type="project" value="GOC"/>
</dbReference>
<dbReference type="PANTHER" id="PTHR12879:SF8">
    <property type="entry name" value="SPHINGOLIPID DELTA(4)-DESATURASE DES1"/>
    <property type="match status" value="1"/>
</dbReference>
<keyword evidence="1" id="KW-0472">Membrane</keyword>
<keyword evidence="4" id="KW-1185">Reference proteome</keyword>
<keyword evidence="1" id="KW-1133">Transmembrane helix</keyword>
<name>I7MJW3_TETTS</name>
<proteinExistence type="predicted"/>
<evidence type="ECO:0000259" key="2">
    <source>
        <dbReference type="SMART" id="SM01269"/>
    </source>
</evidence>
<dbReference type="GeneID" id="7838523"/>
<protein>
    <submittedName>
        <fullName evidence="3">Fatty acid desaturase</fullName>
    </submittedName>
</protein>
<feature type="domain" description="Sphingolipid delta4-desaturase N-terminal" evidence="2">
    <location>
        <begin position="51"/>
        <end position="89"/>
    </location>
</feature>
<dbReference type="AlphaFoldDB" id="I7MJW3"/>
<dbReference type="HOGENOM" id="CLU_032156_0_0_1"/>
<dbReference type="InterPro" id="IPR005804">
    <property type="entry name" value="FA_desaturase_dom"/>
</dbReference>
<evidence type="ECO:0000313" key="3">
    <source>
        <dbReference type="EMBL" id="EAR97255.1"/>
    </source>
</evidence>
<accession>I7MJW3</accession>
<organism evidence="3 4">
    <name type="scientific">Tetrahymena thermophila (strain SB210)</name>
    <dbReference type="NCBI Taxonomy" id="312017"/>
    <lineage>
        <taxon>Eukaryota</taxon>
        <taxon>Sar</taxon>
        <taxon>Alveolata</taxon>
        <taxon>Ciliophora</taxon>
        <taxon>Intramacronucleata</taxon>
        <taxon>Oligohymenophorea</taxon>
        <taxon>Hymenostomatida</taxon>
        <taxon>Tetrahymenina</taxon>
        <taxon>Tetrahymenidae</taxon>
        <taxon>Tetrahymena</taxon>
    </lineage>
</organism>
<dbReference type="OrthoDB" id="200948at2759"/>
<dbReference type="Pfam" id="PF08557">
    <property type="entry name" value="Lipid_DES"/>
    <property type="match status" value="1"/>
</dbReference>
<dbReference type="GO" id="GO:0042284">
    <property type="term" value="F:sphingolipid delta-4 desaturase activity"/>
    <property type="evidence" value="ECO:0007669"/>
    <property type="project" value="TreeGrafter"/>
</dbReference>
<dbReference type="OMA" id="GATCNQN"/>